<evidence type="ECO:0000313" key="14">
    <source>
        <dbReference type="EMBL" id="CCG08201.1"/>
    </source>
</evidence>
<dbReference type="KEGG" id="rpm:RSPPHO_01575"/>
<keyword evidence="8 14" id="KW-0808">Transferase</keyword>
<dbReference type="Gene3D" id="2.160.10.10">
    <property type="entry name" value="Hexapeptide repeat proteins"/>
    <property type="match status" value="1"/>
</dbReference>
<gene>
    <name evidence="14" type="ORF">RSPPHO_01575</name>
</gene>
<keyword evidence="9" id="KW-0677">Repeat</keyword>
<evidence type="ECO:0000256" key="8">
    <source>
        <dbReference type="ARBA" id="ARBA00022679"/>
    </source>
</evidence>
<comment type="pathway">
    <text evidence="2">Amino-acid biosynthesis; L-cysteine biosynthesis; L-cysteine from L-serine: step 1/2.</text>
</comment>
<reference evidence="14 15" key="1">
    <citation type="submission" date="2012-02" db="EMBL/GenBank/DDBJ databases">
        <title>Shotgun genome sequence of Phaeospirillum photometricum DSM 122.</title>
        <authorList>
            <person name="Duquesne K."/>
            <person name="Sturgis J."/>
        </authorList>
    </citation>
    <scope>NUCLEOTIDE SEQUENCE [LARGE SCALE GENOMIC DNA]</scope>
    <source>
        <strain evidence="15">DSM122</strain>
    </source>
</reference>
<dbReference type="GO" id="GO:0009001">
    <property type="term" value="F:serine O-acetyltransferase activity"/>
    <property type="evidence" value="ECO:0007669"/>
    <property type="project" value="UniProtKB-EC"/>
</dbReference>
<evidence type="ECO:0000313" key="15">
    <source>
        <dbReference type="Proteomes" id="UP000033220"/>
    </source>
</evidence>
<dbReference type="InterPro" id="IPR042122">
    <property type="entry name" value="Ser_AcTrfase_N_sf"/>
</dbReference>
<comment type="similarity">
    <text evidence="3">Belongs to the transferase hexapeptide repeat family.</text>
</comment>
<proteinExistence type="inferred from homology"/>
<dbReference type="InterPro" id="IPR045304">
    <property type="entry name" value="LbH_SAT"/>
</dbReference>
<evidence type="ECO:0000256" key="11">
    <source>
        <dbReference type="ARBA" id="ARBA00023315"/>
    </source>
</evidence>
<feature type="region of interest" description="Disordered" evidence="13">
    <location>
        <begin position="289"/>
        <end position="309"/>
    </location>
</feature>
<dbReference type="Proteomes" id="UP000033220">
    <property type="component" value="Chromosome DSM 122"/>
</dbReference>
<dbReference type="NCBIfam" id="NF041874">
    <property type="entry name" value="EPS_EpsC"/>
    <property type="match status" value="1"/>
</dbReference>
<accession>H6SJN6</accession>
<dbReference type="EMBL" id="HE663493">
    <property type="protein sequence ID" value="CCG08201.1"/>
    <property type="molecule type" value="Genomic_DNA"/>
</dbReference>
<evidence type="ECO:0000256" key="2">
    <source>
        <dbReference type="ARBA" id="ARBA00004876"/>
    </source>
</evidence>
<dbReference type="GO" id="GO:0005737">
    <property type="term" value="C:cytoplasm"/>
    <property type="evidence" value="ECO:0007669"/>
    <property type="project" value="UniProtKB-SubCell"/>
</dbReference>
<evidence type="ECO:0000256" key="1">
    <source>
        <dbReference type="ARBA" id="ARBA00004496"/>
    </source>
</evidence>
<dbReference type="Gene3D" id="1.10.3130.10">
    <property type="entry name" value="serine acetyltransferase, domain 1"/>
    <property type="match status" value="1"/>
</dbReference>
<dbReference type="CDD" id="cd03354">
    <property type="entry name" value="LbH_SAT"/>
    <property type="match status" value="1"/>
</dbReference>
<evidence type="ECO:0000256" key="9">
    <source>
        <dbReference type="ARBA" id="ARBA00022737"/>
    </source>
</evidence>
<organism evidence="14 15">
    <name type="scientific">Pararhodospirillum photometricum DSM 122</name>
    <dbReference type="NCBI Taxonomy" id="1150469"/>
    <lineage>
        <taxon>Bacteria</taxon>
        <taxon>Pseudomonadati</taxon>
        <taxon>Pseudomonadota</taxon>
        <taxon>Alphaproteobacteria</taxon>
        <taxon>Rhodospirillales</taxon>
        <taxon>Rhodospirillaceae</taxon>
        <taxon>Pararhodospirillum</taxon>
    </lineage>
</organism>
<dbReference type="InterPro" id="IPR001451">
    <property type="entry name" value="Hexapep"/>
</dbReference>
<name>H6SJN6_PARPM</name>
<keyword evidence="7" id="KW-0028">Amino-acid biosynthesis</keyword>
<dbReference type="InterPro" id="IPR053376">
    <property type="entry name" value="Serine_acetyltransferase"/>
</dbReference>
<dbReference type="NCBIfam" id="TIGR01172">
    <property type="entry name" value="cysE"/>
    <property type="match status" value="1"/>
</dbReference>
<keyword evidence="11 14" id="KW-0012">Acyltransferase</keyword>
<dbReference type="PANTHER" id="PTHR42811">
    <property type="entry name" value="SERINE ACETYLTRANSFERASE"/>
    <property type="match status" value="1"/>
</dbReference>
<evidence type="ECO:0000256" key="7">
    <source>
        <dbReference type="ARBA" id="ARBA00022605"/>
    </source>
</evidence>
<keyword evidence="6" id="KW-0963">Cytoplasm</keyword>
<evidence type="ECO:0000256" key="3">
    <source>
        <dbReference type="ARBA" id="ARBA00007274"/>
    </source>
</evidence>
<evidence type="ECO:0000256" key="12">
    <source>
        <dbReference type="ARBA" id="ARBA00049486"/>
    </source>
</evidence>
<dbReference type="STRING" id="1150469.RSPPHO_01575"/>
<dbReference type="EC" id="2.3.1.30" evidence="4"/>
<dbReference type="HOGENOM" id="CLU_051638_10_0_5"/>
<keyword evidence="15" id="KW-1185">Reference proteome</keyword>
<evidence type="ECO:0000256" key="6">
    <source>
        <dbReference type="ARBA" id="ARBA00022490"/>
    </source>
</evidence>
<dbReference type="eggNOG" id="COG1045">
    <property type="taxonomic scope" value="Bacteria"/>
</dbReference>
<comment type="subcellular location">
    <subcellularLocation>
        <location evidence="1">Cytoplasm</location>
    </subcellularLocation>
</comment>
<sequence length="309" mass="32905">MAGHGPTGRPAILDRFSRTHYSLTPKPLFPACLRPGGGGRLRGEAGVTITRWPMVFKRLKEDVDTIMHRDPAAHSVWEVLLCYPGLHAVLVHRLSHPLWARGWRTFARFLSHVAKVFTGVEIHPGARLGRRLFIDHGTGVVIGETAEIGDDVTLYQGVTLGGTSLLPGKRHPTVGHGVIIGAGAHVLGPHTVGDGARIGANAVVLSDVPAGATMVGIPARLAGRARPAERDAFCSYGTPEGIPDPVAGTLASLMDEVRRLNARLVALEIRGLPENERLGAEIVPVPTRKTEQAPLAPVTVPRDVAGRKG</sequence>
<dbReference type="SUPFAM" id="SSF51161">
    <property type="entry name" value="Trimeric LpxA-like enzymes"/>
    <property type="match status" value="1"/>
</dbReference>
<dbReference type="InterPro" id="IPR011004">
    <property type="entry name" value="Trimer_LpxA-like_sf"/>
</dbReference>
<dbReference type="Pfam" id="PF00132">
    <property type="entry name" value="Hexapep"/>
    <property type="match status" value="1"/>
</dbReference>
<dbReference type="FunFam" id="2.160.10.10:FF:000007">
    <property type="entry name" value="Serine acetyltransferase"/>
    <property type="match status" value="1"/>
</dbReference>
<dbReference type="InterPro" id="IPR005881">
    <property type="entry name" value="Ser_O-AcTrfase"/>
</dbReference>
<protein>
    <recommendedName>
        <fullName evidence="5">Serine acetyltransferase</fullName>
        <ecNumber evidence="4">2.3.1.30</ecNumber>
    </recommendedName>
</protein>
<dbReference type="PATRIC" id="fig|1150469.3.peg.1773"/>
<evidence type="ECO:0000256" key="4">
    <source>
        <dbReference type="ARBA" id="ARBA00013266"/>
    </source>
</evidence>
<dbReference type="FunFam" id="1.10.3130.10:FF:000003">
    <property type="entry name" value="Serine acetyltransferase"/>
    <property type="match status" value="1"/>
</dbReference>
<evidence type="ECO:0000256" key="5">
    <source>
        <dbReference type="ARBA" id="ARBA00018522"/>
    </source>
</evidence>
<comment type="catalytic activity">
    <reaction evidence="12">
        <text>L-serine + acetyl-CoA = O-acetyl-L-serine + CoA</text>
        <dbReference type="Rhea" id="RHEA:24560"/>
        <dbReference type="ChEBI" id="CHEBI:33384"/>
        <dbReference type="ChEBI" id="CHEBI:57287"/>
        <dbReference type="ChEBI" id="CHEBI:57288"/>
        <dbReference type="ChEBI" id="CHEBI:58340"/>
        <dbReference type="EC" id="2.3.1.30"/>
    </reaction>
</comment>
<keyword evidence="10" id="KW-0198">Cysteine biosynthesis</keyword>
<evidence type="ECO:0000256" key="10">
    <source>
        <dbReference type="ARBA" id="ARBA00023192"/>
    </source>
</evidence>
<dbReference type="AlphaFoldDB" id="H6SJN6"/>
<dbReference type="GO" id="GO:0006535">
    <property type="term" value="P:cysteine biosynthetic process from serine"/>
    <property type="evidence" value="ECO:0007669"/>
    <property type="project" value="InterPro"/>
</dbReference>
<evidence type="ECO:0000256" key="13">
    <source>
        <dbReference type="SAM" id="MobiDB-lite"/>
    </source>
</evidence>